<keyword evidence="3 5" id="KW-0812">Transmembrane</keyword>
<dbReference type="PANTHER" id="PTHR46314">
    <property type="entry name" value="SOLUTE CARRIER FAMILY 25 MEMBER 44"/>
    <property type="match status" value="1"/>
</dbReference>
<evidence type="ECO:0000256" key="2">
    <source>
        <dbReference type="ARBA" id="ARBA00006375"/>
    </source>
</evidence>
<evidence type="ECO:0000313" key="7">
    <source>
        <dbReference type="EnsemblMetazoa" id="CJA40197a.1"/>
    </source>
</evidence>
<dbReference type="PANTHER" id="PTHR46314:SF4">
    <property type="entry name" value="SOLUTE CARRIER FAMILY 25 MEMBER 44"/>
    <property type="match status" value="1"/>
</dbReference>
<organism evidence="7 8">
    <name type="scientific">Caenorhabditis japonica</name>
    <dbReference type="NCBI Taxonomy" id="281687"/>
    <lineage>
        <taxon>Eukaryota</taxon>
        <taxon>Metazoa</taxon>
        <taxon>Ecdysozoa</taxon>
        <taxon>Nematoda</taxon>
        <taxon>Chromadorea</taxon>
        <taxon>Rhabditida</taxon>
        <taxon>Rhabditina</taxon>
        <taxon>Rhabditomorpha</taxon>
        <taxon>Rhabditoidea</taxon>
        <taxon>Rhabditidae</taxon>
        <taxon>Peloderinae</taxon>
        <taxon>Caenorhabditis</taxon>
    </lineage>
</organism>
<comment type="subcellular location">
    <subcellularLocation>
        <location evidence="1">Membrane</location>
        <topology evidence="1">Multi-pass membrane protein</topology>
    </subcellularLocation>
</comment>
<evidence type="ECO:0000256" key="6">
    <source>
        <dbReference type="RuleBase" id="RU000488"/>
    </source>
</evidence>
<reference evidence="7" key="2">
    <citation type="submission" date="2022-06" db="UniProtKB">
        <authorList>
            <consortium name="EnsemblMetazoa"/>
        </authorList>
    </citation>
    <scope>IDENTIFICATION</scope>
    <source>
        <strain evidence="7">DF5081</strain>
    </source>
</reference>
<dbReference type="InterPro" id="IPR018108">
    <property type="entry name" value="MCP_transmembrane"/>
</dbReference>
<evidence type="ECO:0000313" key="8">
    <source>
        <dbReference type="Proteomes" id="UP000005237"/>
    </source>
</evidence>
<comment type="similarity">
    <text evidence="2 6">Belongs to the mitochondrial carrier (TC 2.A.29) family.</text>
</comment>
<dbReference type="GO" id="GO:0016020">
    <property type="term" value="C:membrane"/>
    <property type="evidence" value="ECO:0007669"/>
    <property type="project" value="UniProtKB-SubCell"/>
</dbReference>
<keyword evidence="8" id="KW-1185">Reference proteome</keyword>
<dbReference type="Gene3D" id="1.50.40.10">
    <property type="entry name" value="Mitochondrial carrier domain"/>
    <property type="match status" value="1"/>
</dbReference>
<dbReference type="AlphaFoldDB" id="A0A8R1EST1"/>
<dbReference type="GO" id="GO:0015658">
    <property type="term" value="F:branched-chain amino acid transmembrane transporter activity"/>
    <property type="evidence" value="ECO:0007669"/>
    <property type="project" value="InterPro"/>
</dbReference>
<proteinExistence type="inferred from homology"/>
<sequence>MAGAQNPEIRGRERFRKQLPLAPDLWNPKRWKKEEDDGLEKSISVQHRIDARRAGFGQQKVRVGGPEVGLENTVVVILPSFQLHPATEHSLLFDQAIAATMGGILSTVVTNPMELFRVRLQMHRSSYKQTLETMLRDEKSAIFTKGLTPRIIANSMYSGLVVAGYEIVKRLCTKEEYKHRVKW</sequence>
<keyword evidence="4 5" id="KW-0472">Membrane</keyword>
<evidence type="ECO:0000256" key="3">
    <source>
        <dbReference type="ARBA" id="ARBA00022692"/>
    </source>
</evidence>
<dbReference type="GO" id="GO:0005739">
    <property type="term" value="C:mitochondrion"/>
    <property type="evidence" value="ECO:0007669"/>
    <property type="project" value="InterPro"/>
</dbReference>
<dbReference type="SUPFAM" id="SSF103506">
    <property type="entry name" value="Mitochondrial carrier"/>
    <property type="match status" value="1"/>
</dbReference>
<dbReference type="InterPro" id="IPR023395">
    <property type="entry name" value="MCP_dom_sf"/>
</dbReference>
<dbReference type="Pfam" id="PF00153">
    <property type="entry name" value="Mito_carr"/>
    <property type="match status" value="1"/>
</dbReference>
<evidence type="ECO:0000256" key="1">
    <source>
        <dbReference type="ARBA" id="ARBA00004141"/>
    </source>
</evidence>
<dbReference type="GO" id="GO:0009083">
    <property type="term" value="P:branched-chain amino acid catabolic process"/>
    <property type="evidence" value="ECO:0007669"/>
    <property type="project" value="InterPro"/>
</dbReference>
<accession>A0A8R1EST1</accession>
<keyword evidence="6" id="KW-0813">Transport</keyword>
<dbReference type="Proteomes" id="UP000005237">
    <property type="component" value="Unassembled WGS sequence"/>
</dbReference>
<reference evidence="8" key="1">
    <citation type="submission" date="2010-08" db="EMBL/GenBank/DDBJ databases">
        <authorList>
            <consortium name="Caenorhabditis japonica Sequencing Consortium"/>
            <person name="Wilson R.K."/>
        </authorList>
    </citation>
    <scope>NUCLEOTIDE SEQUENCE [LARGE SCALE GENOMIC DNA]</scope>
    <source>
        <strain evidence="8">DF5081</strain>
    </source>
</reference>
<evidence type="ECO:0000256" key="4">
    <source>
        <dbReference type="ARBA" id="ARBA00023136"/>
    </source>
</evidence>
<feature type="repeat" description="Solcar" evidence="5">
    <location>
        <begin position="90"/>
        <end position="171"/>
    </location>
</feature>
<dbReference type="PROSITE" id="PS50920">
    <property type="entry name" value="SOLCAR"/>
    <property type="match status" value="1"/>
</dbReference>
<evidence type="ECO:0000256" key="5">
    <source>
        <dbReference type="PROSITE-ProRule" id="PRU00282"/>
    </source>
</evidence>
<name>A0A8R1EST1_CAEJA</name>
<dbReference type="InterPro" id="IPR042164">
    <property type="entry name" value="SLC25A44"/>
</dbReference>
<dbReference type="EnsemblMetazoa" id="CJA40197a.1">
    <property type="protein sequence ID" value="CJA40197a.1"/>
    <property type="gene ID" value="WBGene00216045"/>
</dbReference>
<protein>
    <submittedName>
        <fullName evidence="7">Uncharacterized protein</fullName>
    </submittedName>
</protein>